<comment type="caution">
    <text evidence="1">The sequence shown here is derived from an EMBL/GenBank/DDBJ whole genome shotgun (WGS) entry which is preliminary data.</text>
</comment>
<sequence length="137" mass="15143">MEIQLGLELKYEELPKNIPRSRLEEFYCPITKNHRMPDWLGLEETLKFIQFHTSHYPRLLQVLSSLALDTARDPGAATAALGTLCLLTLPGNNSCPIPPPSLPSGSGEAIPSFYGTPSSCNSIEVSLTFNCPVLTWR</sequence>
<evidence type="ECO:0000313" key="1">
    <source>
        <dbReference type="EMBL" id="TRZ19089.1"/>
    </source>
</evidence>
<reference evidence="1" key="1">
    <citation type="submission" date="2019-04" db="EMBL/GenBank/DDBJ databases">
        <title>Genome assembly of Zosterops borbonicus 15179.</title>
        <authorList>
            <person name="Leroy T."/>
            <person name="Anselmetti Y."/>
            <person name="Tilak M.-K."/>
            <person name="Nabholz B."/>
        </authorList>
    </citation>
    <scope>NUCLEOTIDE SEQUENCE</scope>
    <source>
        <strain evidence="1">HGM_15179</strain>
        <tissue evidence="1">Muscle</tissue>
    </source>
</reference>
<keyword evidence="2" id="KW-1185">Reference proteome</keyword>
<dbReference type="Proteomes" id="UP000796761">
    <property type="component" value="Unassembled WGS sequence"/>
</dbReference>
<evidence type="ECO:0000313" key="2">
    <source>
        <dbReference type="Proteomes" id="UP000796761"/>
    </source>
</evidence>
<name>A0A8K1GJZ2_9PASS</name>
<accession>A0A8K1GJZ2</accession>
<proteinExistence type="predicted"/>
<dbReference type="EMBL" id="SWJQ01000196">
    <property type="protein sequence ID" value="TRZ19089.1"/>
    <property type="molecule type" value="Genomic_DNA"/>
</dbReference>
<gene>
    <name evidence="1" type="ORF">HGM15179_008037</name>
</gene>
<organism evidence="1 2">
    <name type="scientific">Zosterops borbonicus</name>
    <dbReference type="NCBI Taxonomy" id="364589"/>
    <lineage>
        <taxon>Eukaryota</taxon>
        <taxon>Metazoa</taxon>
        <taxon>Chordata</taxon>
        <taxon>Craniata</taxon>
        <taxon>Vertebrata</taxon>
        <taxon>Euteleostomi</taxon>
        <taxon>Archelosauria</taxon>
        <taxon>Archosauria</taxon>
        <taxon>Dinosauria</taxon>
        <taxon>Saurischia</taxon>
        <taxon>Theropoda</taxon>
        <taxon>Coelurosauria</taxon>
        <taxon>Aves</taxon>
        <taxon>Neognathae</taxon>
        <taxon>Neoaves</taxon>
        <taxon>Telluraves</taxon>
        <taxon>Australaves</taxon>
        <taxon>Passeriformes</taxon>
        <taxon>Sylvioidea</taxon>
        <taxon>Zosteropidae</taxon>
        <taxon>Zosterops</taxon>
    </lineage>
</organism>
<protein>
    <submittedName>
        <fullName evidence="1">Uncharacterized protein</fullName>
    </submittedName>
</protein>
<dbReference type="AlphaFoldDB" id="A0A8K1GJZ2"/>